<name>A0ABV4BMV1_9CLOT</name>
<accession>A0ABV4BMV1</accession>
<reference evidence="1 2" key="1">
    <citation type="submission" date="2024-08" db="EMBL/GenBank/DDBJ databases">
        <title>Clostridium lapicellarii sp. nov., and Clostridium renhuaiense sp. nov., two species isolated from the mud in a fermentation cellar used for producing sauce-flavour Chinese liquors.</title>
        <authorList>
            <person name="Yang F."/>
            <person name="Wang H."/>
            <person name="Chen L.Q."/>
            <person name="Zhou N."/>
            <person name="Lu J.J."/>
            <person name="Pu X.X."/>
            <person name="Wan B."/>
            <person name="Wang L."/>
            <person name="Liu S.J."/>
        </authorList>
    </citation>
    <scope>NUCLEOTIDE SEQUENCE [LARGE SCALE GENOMIC DNA]</scope>
    <source>
        <strain evidence="1 2">MT-5</strain>
    </source>
</reference>
<proteinExistence type="predicted"/>
<evidence type="ECO:0000313" key="2">
    <source>
        <dbReference type="Proteomes" id="UP001564657"/>
    </source>
</evidence>
<dbReference type="Proteomes" id="UP001564657">
    <property type="component" value="Unassembled WGS sequence"/>
</dbReference>
<gene>
    <name evidence="1" type="ORF">AB8U03_07850</name>
</gene>
<comment type="caution">
    <text evidence="1">The sequence shown here is derived from an EMBL/GenBank/DDBJ whole genome shotgun (WGS) entry which is preliminary data.</text>
</comment>
<sequence>MFIVKETKNEADYSLVYTKSHKIFIRLVEKLRLGNGYKPFSNMSYEVTWINNEKAIIKFSNGQGHEVRGKILNFTETNGQYLNVLASLNGSWTDKNNKNNSITFDRGEITYKIGNKTYWYSSSMADEQGNYGSILYGSNNTPGIYILKNDDNTITVGYIQLKNNRKYIYSR</sequence>
<keyword evidence="2" id="KW-1185">Reference proteome</keyword>
<organism evidence="1 2">
    <name type="scientific">Clostridium moutaii</name>
    <dbReference type="NCBI Taxonomy" id="3240932"/>
    <lineage>
        <taxon>Bacteria</taxon>
        <taxon>Bacillati</taxon>
        <taxon>Bacillota</taxon>
        <taxon>Clostridia</taxon>
        <taxon>Eubacteriales</taxon>
        <taxon>Clostridiaceae</taxon>
        <taxon>Clostridium</taxon>
    </lineage>
</organism>
<protein>
    <submittedName>
        <fullName evidence="1">Uncharacterized protein</fullName>
    </submittedName>
</protein>
<dbReference type="EMBL" id="JBGEWD010000006">
    <property type="protein sequence ID" value="MEY8000111.1"/>
    <property type="molecule type" value="Genomic_DNA"/>
</dbReference>
<evidence type="ECO:0000313" key="1">
    <source>
        <dbReference type="EMBL" id="MEY8000111.1"/>
    </source>
</evidence>